<dbReference type="InParanoid" id="A0A482WM29"/>
<proteinExistence type="predicted"/>
<accession>A0A482WM29</accession>
<dbReference type="OrthoDB" id="6644326at2759"/>
<evidence type="ECO:0000313" key="1">
    <source>
        <dbReference type="EMBL" id="RZF34564.1"/>
    </source>
</evidence>
<protein>
    <submittedName>
        <fullName evidence="1">Uncharacterized protein</fullName>
    </submittedName>
</protein>
<sequence>MIGTERIREVVYEDSVVGLSIINQTDFGENIKSVRFTDIGLFYTHSGERLTKEVNYTLVHRELTKSSVVNGAELGVDALEFTYALTPTSVYRTLLNPTGYDIRVGSKVSFYIGRPDDKSTCKKQPQNTIKFNTVFKIKVEDGGVWHSTEMVKEQTNNYYFKPIKSESWLCEGVGYSFYRVINKIRVIIPVRFIETYDGIQILQKPIDDDEVETELEITELKYLYSRGAKRAIMYVGRIDFGENFMEDRKSYKLDIKAVRKSEEETTHWLGVAEDIHFPLKDYQISSGQNQKLKINAGTNRLNFPVTQDNTGDASDIVECSLVHDRENHFYPGFNVENAAGTELKPGNLANFENDTTYFSFFKNDFHELWLCECPEKGYKFYRVLTRQSLKEDTGIDIGEVNYWKRDQVWIEMKNDDKYEVQMKQIRYLNNTINPISKTINYDGYVVFEESRTKGVWNSGTEEMGTLGSDLRK</sequence>
<dbReference type="EMBL" id="QKKF02031116">
    <property type="protein sequence ID" value="RZF34564.1"/>
    <property type="molecule type" value="Genomic_DNA"/>
</dbReference>
<name>A0A482WM29_LAOST</name>
<organism evidence="1 2">
    <name type="scientific">Laodelphax striatellus</name>
    <name type="common">Small brown planthopper</name>
    <name type="synonym">Delphax striatella</name>
    <dbReference type="NCBI Taxonomy" id="195883"/>
    <lineage>
        <taxon>Eukaryota</taxon>
        <taxon>Metazoa</taxon>
        <taxon>Ecdysozoa</taxon>
        <taxon>Arthropoda</taxon>
        <taxon>Hexapoda</taxon>
        <taxon>Insecta</taxon>
        <taxon>Pterygota</taxon>
        <taxon>Neoptera</taxon>
        <taxon>Paraneoptera</taxon>
        <taxon>Hemiptera</taxon>
        <taxon>Auchenorrhyncha</taxon>
        <taxon>Fulgoroidea</taxon>
        <taxon>Delphacidae</taxon>
        <taxon>Criomorphinae</taxon>
        <taxon>Laodelphax</taxon>
    </lineage>
</organism>
<keyword evidence="2" id="KW-1185">Reference proteome</keyword>
<dbReference type="AlphaFoldDB" id="A0A482WM29"/>
<reference evidence="1 2" key="1">
    <citation type="journal article" date="2017" name="Gigascience">
        <title>Genome sequence of the small brown planthopper, Laodelphax striatellus.</title>
        <authorList>
            <person name="Zhu J."/>
            <person name="Jiang F."/>
            <person name="Wang X."/>
            <person name="Yang P."/>
            <person name="Bao Y."/>
            <person name="Zhao W."/>
            <person name="Wang W."/>
            <person name="Lu H."/>
            <person name="Wang Q."/>
            <person name="Cui N."/>
            <person name="Li J."/>
            <person name="Chen X."/>
            <person name="Luo L."/>
            <person name="Yu J."/>
            <person name="Kang L."/>
            <person name="Cui F."/>
        </authorList>
    </citation>
    <scope>NUCLEOTIDE SEQUENCE [LARGE SCALE GENOMIC DNA]</scope>
    <source>
        <strain evidence="1">Lst14</strain>
    </source>
</reference>
<evidence type="ECO:0000313" key="2">
    <source>
        <dbReference type="Proteomes" id="UP000291343"/>
    </source>
</evidence>
<comment type="caution">
    <text evidence="1">The sequence shown here is derived from an EMBL/GenBank/DDBJ whole genome shotgun (WGS) entry which is preliminary data.</text>
</comment>
<dbReference type="Proteomes" id="UP000291343">
    <property type="component" value="Unassembled WGS sequence"/>
</dbReference>
<gene>
    <name evidence="1" type="ORF">LSTR_LSTR014015</name>
</gene>